<evidence type="ECO:0000313" key="1">
    <source>
        <dbReference type="EMBL" id="BBD78730.1"/>
    </source>
</evidence>
<accession>A0A2Z6E1A0</accession>
<proteinExistence type="predicted"/>
<dbReference type="Proteomes" id="UP000270530">
    <property type="component" value="Chromosome"/>
</dbReference>
<keyword evidence="2" id="KW-1185">Reference proteome</keyword>
<evidence type="ECO:0000313" key="2">
    <source>
        <dbReference type="Proteomes" id="UP000270530"/>
    </source>
</evidence>
<gene>
    <name evidence="1" type="ORF">ALSL_0051</name>
</gene>
<organism evidence="1 2">
    <name type="scientific">Aerosticca soli</name>
    <dbReference type="NCBI Taxonomy" id="2010829"/>
    <lineage>
        <taxon>Bacteria</taxon>
        <taxon>Pseudomonadati</taxon>
        <taxon>Pseudomonadota</taxon>
        <taxon>Gammaproteobacteria</taxon>
        <taxon>Lysobacterales</taxon>
        <taxon>Rhodanobacteraceae</taxon>
        <taxon>Aerosticca</taxon>
    </lineage>
</organism>
<sequence length="374" mass="39394">MQAHAAVALPLVLALEPVAGTAPARPTLTRDEASALAAHVADDLVRLLPDLAHTRLALAGALFDLVELLRPGFPVWSTLEELARRLPQAQLAQVVAFGSRDGRMPVQPLQPDPAFAQGPLRLLPIVLLAPAALADTLRQTLETELVGRGEAGTVCADALMRLFDVRLEHARYLTRDDLLALACVQYEHVNLAPLWTLLETALLDPSTGVTTQSARGLELALTAGTVRVSSPARWLEGQHGDGAQRRHAFAGAIFELRQYAALLEAHGLALALDGGSPAPAGLLLERFPAPTTAAPSRAYAHTAPGLGIVAVSVVQDTAETNRPHPLAHLYPLAPAALGELRALLAAQFGIEAWDSGPIALTDQGRLGVPGAALH</sequence>
<reference evidence="2" key="2">
    <citation type="submission" date="2018-06" db="EMBL/GenBank/DDBJ databases">
        <title>Genome sequence of Rhodanobacteraceae bacterium strain Dysh456.</title>
        <authorList>
            <person name="Fukui M."/>
        </authorList>
    </citation>
    <scope>NUCLEOTIDE SEQUENCE [LARGE SCALE GENOMIC DNA]</scope>
    <source>
        <strain evidence="2">Dysh456</strain>
    </source>
</reference>
<protein>
    <submittedName>
        <fullName evidence="1">Uncharacterized protein</fullName>
    </submittedName>
</protein>
<dbReference type="EMBL" id="AP018560">
    <property type="protein sequence ID" value="BBD78730.1"/>
    <property type="molecule type" value="Genomic_DNA"/>
</dbReference>
<dbReference type="RefSeq" id="WP_126535549.1">
    <property type="nucleotide sequence ID" value="NZ_AP018560.1"/>
</dbReference>
<dbReference type="OrthoDB" id="6194710at2"/>
<name>A0A2Z6E1A0_9GAMM</name>
<reference evidence="2" key="1">
    <citation type="submission" date="2018-04" db="EMBL/GenBank/DDBJ databases">
        <authorList>
            <person name="Watanabe M."/>
            <person name="Kojima H."/>
        </authorList>
    </citation>
    <scope>NUCLEOTIDE SEQUENCE [LARGE SCALE GENOMIC DNA]</scope>
    <source>
        <strain evidence="2">Dysh456</strain>
    </source>
</reference>
<dbReference type="KEGG" id="rbd:ALSL_0051"/>
<dbReference type="AlphaFoldDB" id="A0A2Z6E1A0"/>